<dbReference type="STRING" id="1137799.GZ78_16215"/>
<evidence type="ECO:0000256" key="8">
    <source>
        <dbReference type="ARBA" id="ARBA00022729"/>
    </source>
</evidence>
<dbReference type="InterPro" id="IPR036280">
    <property type="entry name" value="Multihaem_cyt_sf"/>
</dbReference>
<comment type="subcellular location">
    <subcellularLocation>
        <location evidence="2 13">Periplasm</location>
    </subcellularLocation>
</comment>
<dbReference type="RefSeq" id="WP_034837524.1">
    <property type="nucleotide sequence ID" value="NZ_JOKH01000003.1"/>
</dbReference>
<dbReference type="GO" id="GO:0046872">
    <property type="term" value="F:metal ion binding"/>
    <property type="evidence" value="ECO:0007669"/>
    <property type="project" value="UniProtKB-KW"/>
</dbReference>
<feature type="binding site" description="axial binding residue" evidence="15">
    <location>
        <position position="87"/>
    </location>
    <ligand>
        <name>heme c</name>
        <dbReference type="ChEBI" id="CHEBI:61717"/>
        <label>1</label>
    </ligand>
    <ligandPart>
        <name>Fe</name>
        <dbReference type="ChEBI" id="CHEBI:18248"/>
    </ligandPart>
</feature>
<feature type="binding site" description="covalent" evidence="14">
    <location>
        <position position="123"/>
    </location>
    <ligand>
        <name>heme c</name>
        <dbReference type="ChEBI" id="CHEBI:61717"/>
        <label>2</label>
    </ligand>
</feature>
<feature type="binding site" description="covalent" evidence="14">
    <location>
        <position position="126"/>
    </location>
    <ligand>
        <name>heme c</name>
        <dbReference type="ChEBI" id="CHEBI:61717"/>
        <label>2</label>
    </ligand>
</feature>
<keyword evidence="10 13" id="KW-0249">Electron transport</keyword>
<evidence type="ECO:0000256" key="10">
    <source>
        <dbReference type="ARBA" id="ARBA00022982"/>
    </source>
</evidence>
<evidence type="ECO:0000256" key="15">
    <source>
        <dbReference type="PIRSR" id="PIRSR006105-2"/>
    </source>
</evidence>
<protein>
    <recommendedName>
        <fullName evidence="4 13">Periplasmic nitrate reductase, electron transfer subunit</fullName>
    </recommendedName>
    <alternativeName>
        <fullName evidence="12 13">Diheme cytochrome c NapB</fullName>
    </alternativeName>
</protein>
<evidence type="ECO:0000256" key="4">
    <source>
        <dbReference type="ARBA" id="ARBA00013773"/>
    </source>
</evidence>
<dbReference type="AlphaFoldDB" id="A0A081NFX5"/>
<dbReference type="GO" id="GO:0009061">
    <property type="term" value="P:anaerobic respiration"/>
    <property type="evidence" value="ECO:0007669"/>
    <property type="project" value="InterPro"/>
</dbReference>
<evidence type="ECO:0000256" key="1">
    <source>
        <dbReference type="ARBA" id="ARBA00002599"/>
    </source>
</evidence>
<feature type="binding site" description="covalent" evidence="14">
    <location>
        <position position="86"/>
    </location>
    <ligand>
        <name>heme c</name>
        <dbReference type="ChEBI" id="CHEBI:61717"/>
        <label>1</label>
    </ligand>
</feature>
<evidence type="ECO:0000256" key="5">
    <source>
        <dbReference type="ARBA" id="ARBA00022448"/>
    </source>
</evidence>
<sequence length="150" mass="16882">MNKIINVLLALAISLPAFAEMVNTNETGGLDSLRKEEVSTEPQAEYMKQDQEGPAMGRDFVDMPPLIPHSVDRYQVDKNANSCLRCHSMKNADKWGATKIAVSHYKNRDGQQLADVAPNRYFCLICHVPQKDAKPLKENTFEPVESLKKH</sequence>
<keyword evidence="5 13" id="KW-0813">Transport</keyword>
<accession>A0A081NFX5</accession>
<evidence type="ECO:0000256" key="14">
    <source>
        <dbReference type="PIRSR" id="PIRSR006105-1"/>
    </source>
</evidence>
<feature type="binding site" description="axial binding residue" evidence="15">
    <location>
        <position position="127"/>
    </location>
    <ligand>
        <name>heme c</name>
        <dbReference type="ChEBI" id="CHEBI:61717"/>
        <label>2</label>
    </ligand>
    <ligandPart>
        <name>Fe</name>
        <dbReference type="ChEBI" id="CHEBI:18248"/>
    </ligandPart>
</feature>
<dbReference type="eggNOG" id="COG3043">
    <property type="taxonomic scope" value="Bacteria"/>
</dbReference>
<dbReference type="SUPFAM" id="SSF48695">
    <property type="entry name" value="Multiheme cytochromes"/>
    <property type="match status" value="1"/>
</dbReference>
<feature type="signal peptide" evidence="16">
    <location>
        <begin position="1"/>
        <end position="19"/>
    </location>
</feature>
<keyword evidence="8 16" id="KW-0732">Signal</keyword>
<keyword evidence="7 15" id="KW-0479">Metal-binding</keyword>
<feature type="binding site" description="axial binding residue" evidence="15">
    <location>
        <position position="104"/>
    </location>
    <ligand>
        <name>heme c</name>
        <dbReference type="ChEBI" id="CHEBI:61717"/>
        <label>2</label>
    </ligand>
    <ligandPart>
        <name>Fe</name>
        <dbReference type="ChEBI" id="CHEBI:18248"/>
    </ligandPart>
</feature>
<dbReference type="PANTHER" id="PTHR38604">
    <property type="entry name" value="PERIPLASMIC NITRATE REDUCTASE, ELECTRON TRANSFER SUBUNIT"/>
    <property type="match status" value="1"/>
</dbReference>
<keyword evidence="11 15" id="KW-0408">Iron</keyword>
<dbReference type="Gene3D" id="1.10.1130.10">
    <property type="entry name" value="Flavocytochrome C3, Chain A"/>
    <property type="match status" value="1"/>
</dbReference>
<evidence type="ECO:0000256" key="13">
    <source>
        <dbReference type="PIRNR" id="PIRNR006105"/>
    </source>
</evidence>
<evidence type="ECO:0000256" key="3">
    <source>
        <dbReference type="ARBA" id="ARBA00007368"/>
    </source>
</evidence>
<evidence type="ECO:0000313" key="18">
    <source>
        <dbReference type="Proteomes" id="UP000028073"/>
    </source>
</evidence>
<reference evidence="17 18" key="1">
    <citation type="submission" date="2014-06" db="EMBL/GenBank/DDBJ databases">
        <title>Whole Genome Sequences of Three Symbiotic Endozoicomonas Bacteria.</title>
        <authorList>
            <person name="Neave M.J."/>
            <person name="Apprill A."/>
            <person name="Voolstra C.R."/>
        </authorList>
    </citation>
    <scope>NUCLEOTIDE SEQUENCE [LARGE SCALE GENOMIC DNA]</scope>
    <source>
        <strain evidence="17 18">DSM 25634</strain>
    </source>
</reference>
<keyword evidence="9 13" id="KW-0574">Periplasm</keyword>
<dbReference type="OrthoDB" id="13290at2"/>
<evidence type="ECO:0000256" key="6">
    <source>
        <dbReference type="ARBA" id="ARBA00022617"/>
    </source>
</evidence>
<keyword evidence="6 14" id="KW-0349">Heme</keyword>
<evidence type="ECO:0000256" key="16">
    <source>
        <dbReference type="SAM" id="SignalP"/>
    </source>
</evidence>
<keyword evidence="18" id="KW-1185">Reference proteome</keyword>
<comment type="caution">
    <text evidence="17">The sequence shown here is derived from an EMBL/GenBank/DDBJ whole genome shotgun (WGS) entry which is preliminary data.</text>
</comment>
<evidence type="ECO:0000256" key="11">
    <source>
        <dbReference type="ARBA" id="ARBA00023004"/>
    </source>
</evidence>
<feature type="binding site" description="axial binding residue" evidence="15">
    <location>
        <position position="69"/>
    </location>
    <ligand>
        <name>heme c</name>
        <dbReference type="ChEBI" id="CHEBI:61717"/>
        <label>1</label>
    </ligand>
    <ligandPart>
        <name>Fe</name>
        <dbReference type="ChEBI" id="CHEBI:18248"/>
    </ligandPart>
</feature>
<dbReference type="Pfam" id="PF03892">
    <property type="entry name" value="NapB"/>
    <property type="match status" value="1"/>
</dbReference>
<dbReference type="Proteomes" id="UP000028073">
    <property type="component" value="Unassembled WGS sequence"/>
</dbReference>
<comment type="PTM">
    <text evidence="14">Binds 2 heme C groups per subunit.</text>
</comment>
<comment type="similarity">
    <text evidence="3 13">Belongs to the NapB family.</text>
</comment>
<dbReference type="FunFam" id="1.10.1130.10:FF:000001">
    <property type="entry name" value="Periplasmic nitrate reductase, electron transfer subunit"/>
    <property type="match status" value="1"/>
</dbReference>
<evidence type="ECO:0000313" key="17">
    <source>
        <dbReference type="EMBL" id="KEQ17348.1"/>
    </source>
</evidence>
<evidence type="ECO:0000256" key="2">
    <source>
        <dbReference type="ARBA" id="ARBA00004418"/>
    </source>
</evidence>
<evidence type="ECO:0000256" key="12">
    <source>
        <dbReference type="ARBA" id="ARBA00031832"/>
    </source>
</evidence>
<name>A0A081NFX5_9GAMM</name>
<feature type="chain" id="PRO_5001760777" description="Periplasmic nitrate reductase, electron transfer subunit" evidence="16">
    <location>
        <begin position="20"/>
        <end position="150"/>
    </location>
</feature>
<feature type="binding site" description="covalent" evidence="14">
    <location>
        <position position="83"/>
    </location>
    <ligand>
        <name>heme c</name>
        <dbReference type="ChEBI" id="CHEBI:61717"/>
        <label>1</label>
    </ligand>
</feature>
<dbReference type="PANTHER" id="PTHR38604:SF1">
    <property type="entry name" value="PERIPLASMIC NITRATE REDUCTASE, ELECTRON TRANSFER SUBUNIT"/>
    <property type="match status" value="1"/>
</dbReference>
<evidence type="ECO:0000256" key="7">
    <source>
        <dbReference type="ARBA" id="ARBA00022723"/>
    </source>
</evidence>
<dbReference type="PIRSF" id="PIRSF006105">
    <property type="entry name" value="NapB"/>
    <property type="match status" value="1"/>
</dbReference>
<organism evidence="17 18">
    <name type="scientific">Endozoicomonas numazuensis</name>
    <dbReference type="NCBI Taxonomy" id="1137799"/>
    <lineage>
        <taxon>Bacteria</taxon>
        <taxon>Pseudomonadati</taxon>
        <taxon>Pseudomonadota</taxon>
        <taxon>Gammaproteobacteria</taxon>
        <taxon>Oceanospirillales</taxon>
        <taxon>Endozoicomonadaceae</taxon>
        <taxon>Endozoicomonas</taxon>
    </lineage>
</organism>
<dbReference type="EMBL" id="JOKH01000003">
    <property type="protein sequence ID" value="KEQ17348.1"/>
    <property type="molecule type" value="Genomic_DNA"/>
</dbReference>
<comment type="subunit">
    <text evidence="13">Component of the periplasmic nitrate reductase NapAB complex composed of NapA and NapB.</text>
</comment>
<dbReference type="InterPro" id="IPR005591">
    <property type="entry name" value="NapB"/>
</dbReference>
<dbReference type="GO" id="GO:0042597">
    <property type="term" value="C:periplasmic space"/>
    <property type="evidence" value="ECO:0007669"/>
    <property type="project" value="UniProtKB-SubCell"/>
</dbReference>
<gene>
    <name evidence="17" type="ORF">GZ78_16215</name>
</gene>
<evidence type="ECO:0000256" key="9">
    <source>
        <dbReference type="ARBA" id="ARBA00022764"/>
    </source>
</evidence>
<proteinExistence type="inferred from homology"/>
<comment type="function">
    <text evidence="1">Electron transfer subunit of the periplasmic nitrate reductase complex NapAB. Receives electrons from the membrane-anchored tetraheme c-type NapC protein and transfers these to NapA subunit, thus allowing electron flow between membrane and periplasm. Essential for periplasmic nitrate reduction with nitrate as the terminal electron acceptor.</text>
</comment>